<dbReference type="Pfam" id="PF05301">
    <property type="entry name" value="Acetyltransf_16"/>
    <property type="match status" value="1"/>
</dbReference>
<keyword evidence="5" id="KW-1185">Reference proteome</keyword>
<name>A0A8H7PIZ7_MORIS</name>
<reference evidence="4" key="1">
    <citation type="submission" date="2020-12" db="EMBL/GenBank/DDBJ databases">
        <title>Metabolic potential, ecology and presence of endohyphal bacteria is reflected in genomic diversity of Mucoromycotina.</title>
        <authorList>
            <person name="Muszewska A."/>
            <person name="Okrasinska A."/>
            <person name="Steczkiewicz K."/>
            <person name="Drgas O."/>
            <person name="Orlowska M."/>
            <person name="Perlinska-Lenart U."/>
            <person name="Aleksandrzak-Piekarczyk T."/>
            <person name="Szatraj K."/>
            <person name="Zielenkiewicz U."/>
            <person name="Pilsyk S."/>
            <person name="Malc E."/>
            <person name="Mieczkowski P."/>
            <person name="Kruszewska J.S."/>
            <person name="Biernat P."/>
            <person name="Pawlowska J."/>
        </authorList>
    </citation>
    <scope>NUCLEOTIDE SEQUENCE</scope>
    <source>
        <strain evidence="4">WA0000067209</strain>
    </source>
</reference>
<comment type="caution">
    <text evidence="4">The sequence shown here is derived from an EMBL/GenBank/DDBJ whole genome shotgun (WGS) entry which is preliminary data.</text>
</comment>
<evidence type="ECO:0000256" key="2">
    <source>
        <dbReference type="ARBA" id="ARBA00023315"/>
    </source>
</evidence>
<protein>
    <recommendedName>
        <fullName evidence="3">N-acetyltransferase domain-containing protein</fullName>
    </recommendedName>
</protein>
<dbReference type="GO" id="GO:0019799">
    <property type="term" value="F:tubulin N-acetyltransferase activity"/>
    <property type="evidence" value="ECO:0007669"/>
    <property type="project" value="InterPro"/>
</dbReference>
<dbReference type="GO" id="GO:0005874">
    <property type="term" value="C:microtubule"/>
    <property type="evidence" value="ECO:0007669"/>
    <property type="project" value="InterPro"/>
</dbReference>
<evidence type="ECO:0000313" key="5">
    <source>
        <dbReference type="Proteomes" id="UP000654370"/>
    </source>
</evidence>
<keyword evidence="1" id="KW-0808">Transferase</keyword>
<accession>A0A8H7PIZ7</accession>
<dbReference type="InterPro" id="IPR038746">
    <property type="entry name" value="Atat"/>
</dbReference>
<dbReference type="SUPFAM" id="SSF55729">
    <property type="entry name" value="Acyl-CoA N-acyltransferases (Nat)"/>
    <property type="match status" value="1"/>
</dbReference>
<dbReference type="Gene3D" id="3.40.630.30">
    <property type="match status" value="1"/>
</dbReference>
<dbReference type="PANTHER" id="PTHR12327">
    <property type="entry name" value="ALPHA-TUBULIN N-ACETYLTRANSFERASE 1"/>
    <property type="match status" value="1"/>
</dbReference>
<dbReference type="InterPro" id="IPR007965">
    <property type="entry name" value="GNAT_ATAT"/>
</dbReference>
<evidence type="ECO:0000259" key="3">
    <source>
        <dbReference type="PROSITE" id="PS51730"/>
    </source>
</evidence>
<dbReference type="EMBL" id="JAEPQZ010000013">
    <property type="protein sequence ID" value="KAG2174424.1"/>
    <property type="molecule type" value="Genomic_DNA"/>
</dbReference>
<dbReference type="CDD" id="cd04301">
    <property type="entry name" value="NAT_SF"/>
    <property type="match status" value="1"/>
</dbReference>
<proteinExistence type="predicted"/>
<feature type="domain" description="N-acetyltransferase" evidence="3">
    <location>
        <begin position="31"/>
        <end position="189"/>
    </location>
</feature>
<dbReference type="OrthoDB" id="447510at2759"/>
<evidence type="ECO:0000313" key="4">
    <source>
        <dbReference type="EMBL" id="KAG2174424.1"/>
    </source>
</evidence>
<sequence length="189" mass="21951">MYLAIVIQIAGWTEDFCITWIRLSLKKKSLIERGVKVVWFYGGDIANQAQGDKQLWNRIINDLGRQSAKTQRLASPITTYEKLISTAQHHRLYVIMRKVGDSYEAKGILKTGEKRIFHMNDGGNIEHLRYLCLLDFYVEPSVQRQGYGKILLETMILVRIKLVLIVQLDFLVDVLSERAHTEKCKRPMR</sequence>
<organism evidence="4 5">
    <name type="scientific">Mortierella isabellina</name>
    <name type="common">Filamentous fungus</name>
    <name type="synonym">Umbelopsis isabellina</name>
    <dbReference type="NCBI Taxonomy" id="91625"/>
    <lineage>
        <taxon>Eukaryota</taxon>
        <taxon>Fungi</taxon>
        <taxon>Fungi incertae sedis</taxon>
        <taxon>Mucoromycota</taxon>
        <taxon>Mucoromycotina</taxon>
        <taxon>Umbelopsidomycetes</taxon>
        <taxon>Umbelopsidales</taxon>
        <taxon>Umbelopsidaceae</taxon>
        <taxon>Umbelopsis</taxon>
    </lineage>
</organism>
<dbReference type="AlphaFoldDB" id="A0A8H7PIZ7"/>
<keyword evidence="2" id="KW-0012">Acyltransferase</keyword>
<dbReference type="Proteomes" id="UP000654370">
    <property type="component" value="Unassembled WGS sequence"/>
</dbReference>
<dbReference type="PANTHER" id="PTHR12327:SF0">
    <property type="entry name" value="ALPHA-TUBULIN N-ACETYLTRANSFERASE 1"/>
    <property type="match status" value="1"/>
</dbReference>
<dbReference type="PROSITE" id="PS51730">
    <property type="entry name" value="GNAT_ATAT"/>
    <property type="match status" value="1"/>
</dbReference>
<evidence type="ECO:0000256" key="1">
    <source>
        <dbReference type="ARBA" id="ARBA00022679"/>
    </source>
</evidence>
<dbReference type="InterPro" id="IPR016181">
    <property type="entry name" value="Acyl_CoA_acyltransferase"/>
</dbReference>
<gene>
    <name evidence="4" type="ORF">INT43_004447</name>
</gene>